<accession>A0A3P6EQZ5</accession>
<organism evidence="2">
    <name type="scientific">Brassica oleracea</name>
    <name type="common">Wild cabbage</name>
    <dbReference type="NCBI Taxonomy" id="3712"/>
    <lineage>
        <taxon>Eukaryota</taxon>
        <taxon>Viridiplantae</taxon>
        <taxon>Streptophyta</taxon>
        <taxon>Embryophyta</taxon>
        <taxon>Tracheophyta</taxon>
        <taxon>Spermatophyta</taxon>
        <taxon>Magnoliopsida</taxon>
        <taxon>eudicotyledons</taxon>
        <taxon>Gunneridae</taxon>
        <taxon>Pentapetalae</taxon>
        <taxon>rosids</taxon>
        <taxon>malvids</taxon>
        <taxon>Brassicales</taxon>
        <taxon>Brassicaceae</taxon>
        <taxon>Brassiceae</taxon>
        <taxon>Brassica</taxon>
    </lineage>
</organism>
<keyword evidence="1" id="KW-0175">Coiled coil</keyword>
<dbReference type="EMBL" id="LR031877">
    <property type="protein sequence ID" value="VDD47337.1"/>
    <property type="molecule type" value="Genomic_DNA"/>
</dbReference>
<name>A0A3P6EQZ5_BRAOL</name>
<protein>
    <submittedName>
        <fullName evidence="2">Uncharacterized protein</fullName>
    </submittedName>
</protein>
<dbReference type="AlphaFoldDB" id="A0A3P6EQZ5"/>
<feature type="non-terminal residue" evidence="2">
    <location>
        <position position="190"/>
    </location>
</feature>
<proteinExistence type="predicted"/>
<evidence type="ECO:0000256" key="1">
    <source>
        <dbReference type="SAM" id="Coils"/>
    </source>
</evidence>
<reference evidence="2" key="1">
    <citation type="submission" date="2018-11" db="EMBL/GenBank/DDBJ databases">
        <authorList>
            <consortium name="Genoscope - CEA"/>
            <person name="William W."/>
        </authorList>
    </citation>
    <scope>NUCLEOTIDE SEQUENCE</scope>
</reference>
<sequence length="190" mass="21815">MDEAESFCKSMEEVRGGAFEMLTCVAQLKGVVKHNMMVEAENKSKSKELQNLSSDLAKKVETFEKEKSEAGDLKKLCEEELKLKRNEVAAKEKRWQRLAEVQRLCSEETDKKKDEWALVLEKIKESEKQFEMKSLELASKKKELGLVRESIEVSDSELELKKKDLELTLSKIEESGQQLADVNEQLDLKS</sequence>
<feature type="coiled-coil region" evidence="1">
    <location>
        <begin position="46"/>
        <end position="94"/>
    </location>
</feature>
<evidence type="ECO:0000313" key="2">
    <source>
        <dbReference type="EMBL" id="VDD47337.1"/>
    </source>
</evidence>
<gene>
    <name evidence="2" type="ORF">BOLC5T34884H</name>
</gene>